<accession>B2APZ4</accession>
<feature type="coiled-coil region" evidence="1">
    <location>
        <begin position="76"/>
        <end position="171"/>
    </location>
</feature>
<feature type="coiled-coil region" evidence="1">
    <location>
        <begin position="233"/>
        <end position="274"/>
    </location>
</feature>
<dbReference type="RefSeq" id="XP_001906267.1">
    <property type="nucleotide sequence ID" value="XM_001906232.1"/>
</dbReference>
<reference evidence="4" key="3">
    <citation type="journal article" date="2014" name="Genetics">
        <title>Maintaining two mating types: Structure of the mating type locus and its role in heterokaryosis in Podospora anserina.</title>
        <authorList>
            <person name="Grognet P."/>
            <person name="Bidard F."/>
            <person name="Kuchly C."/>
            <person name="Tong L.C.H."/>
            <person name="Coppin E."/>
            <person name="Benkhali J.A."/>
            <person name="Couloux A."/>
            <person name="Wincker P."/>
            <person name="Debuchy R."/>
            <person name="Silar P."/>
        </authorList>
    </citation>
    <scope>GENOME REANNOTATION</scope>
    <source>
        <strain evidence="4">S / ATCC MYA-4624 / DSM 980 / FGSC 10383</strain>
    </source>
</reference>
<keyword evidence="4" id="KW-1185">Reference proteome</keyword>
<reference evidence="2" key="2">
    <citation type="submission" date="2008-07" db="EMBL/GenBank/DDBJ databases">
        <authorList>
            <person name="Genoscope - CEA"/>
        </authorList>
    </citation>
    <scope>NUCLEOTIDE SEQUENCE</scope>
    <source>
        <strain evidence="2">S mat+</strain>
    </source>
</reference>
<gene>
    <name evidence="2" type="ORF">PODANS_4_5788</name>
</gene>
<dbReference type="VEuPathDB" id="FungiDB:PODANS_4_5788"/>
<dbReference type="GeneID" id="6190155"/>
<dbReference type="OrthoDB" id="10557120at2759"/>
<dbReference type="AlphaFoldDB" id="B2APZ4"/>
<evidence type="ECO:0000313" key="3">
    <source>
        <dbReference type="EMBL" id="CDP28675.1"/>
    </source>
</evidence>
<dbReference type="Proteomes" id="UP000001197">
    <property type="component" value="Chromosome 4"/>
</dbReference>
<reference evidence="3" key="4">
    <citation type="submission" date="2015-04" db="EMBL/GenBank/DDBJ databases">
        <title>Maintaining two mating types: Structure of the mating type locus and its role in heterokaryosis in Podospora anserina.</title>
        <authorList>
            <person name="Grognet P."/>
            <person name="Bidard F."/>
            <person name="Kuchly C."/>
            <person name="Chan Ho Tong L."/>
            <person name="Coppin E."/>
            <person name="Ait Benkhali J."/>
            <person name="Couloux A."/>
            <person name="Wincker P."/>
            <person name="Debuchy R."/>
            <person name="Silar P."/>
        </authorList>
    </citation>
    <scope>NUCLEOTIDE SEQUENCE</scope>
</reference>
<name>B2APZ4_PODAN</name>
<proteinExistence type="predicted"/>
<dbReference type="KEGG" id="pan:PODANSg3295"/>
<organism evidence="2">
    <name type="scientific">Podospora anserina (strain S / ATCC MYA-4624 / DSM 980 / FGSC 10383)</name>
    <name type="common">Pleurage anserina</name>
    <dbReference type="NCBI Taxonomy" id="515849"/>
    <lineage>
        <taxon>Eukaryota</taxon>
        <taxon>Fungi</taxon>
        <taxon>Dikarya</taxon>
        <taxon>Ascomycota</taxon>
        <taxon>Pezizomycotina</taxon>
        <taxon>Sordariomycetes</taxon>
        <taxon>Sordariomycetidae</taxon>
        <taxon>Sordariales</taxon>
        <taxon>Podosporaceae</taxon>
        <taxon>Podospora</taxon>
        <taxon>Podospora anserina</taxon>
    </lineage>
</organism>
<keyword evidence="1" id="KW-0175">Coiled coil</keyword>
<dbReference type="EMBL" id="FO904939">
    <property type="protein sequence ID" value="CDP28675.1"/>
    <property type="molecule type" value="Genomic_DNA"/>
</dbReference>
<sequence length="321" mass="36470">MPKSGRIEPRPVSRMMGDRLTQLFANKISWTPLTSLRRSTQLSTRRSTMSFSAFVSSLPVQIMIVPTPTRPTDCQIQALKTQLANEQQARAMTEASMQAQLKGLRDELTKEKQAHEVTQKAAKHWESLRAKDLETLKVKLAEAKKDYDSKLAEAKNRLDKKLVEINKESDTKLKTAQANRNPERTALKANVVEAEHKALEAKISLDTLASDNHNLESSLNVLGELESESQQHVVELHRRYQEAHDAYQEAQAEIRNYQKLLEEALAVRNEALEQLEASNAGFYANRDVQSPHFEEVLTDPIWERIAKDGIRFISRCLGLFL</sequence>
<evidence type="ECO:0000313" key="2">
    <source>
        <dbReference type="EMBL" id="CAP66933.1"/>
    </source>
</evidence>
<evidence type="ECO:0000256" key="1">
    <source>
        <dbReference type="SAM" id="Coils"/>
    </source>
</evidence>
<dbReference type="HOGENOM" id="CLU_866334_0_0_1"/>
<protein>
    <submittedName>
        <fullName evidence="2">Podospora anserina S mat+ genomic DNA chromosome 4, supercontig 4</fullName>
    </submittedName>
</protein>
<dbReference type="EMBL" id="CU633895">
    <property type="protein sequence ID" value="CAP66933.1"/>
    <property type="molecule type" value="Genomic_DNA"/>
</dbReference>
<reference evidence="2 4" key="1">
    <citation type="journal article" date="2008" name="Genome Biol.">
        <title>The genome sequence of the model ascomycete fungus Podospora anserina.</title>
        <authorList>
            <person name="Espagne E."/>
            <person name="Lespinet O."/>
            <person name="Malagnac F."/>
            <person name="Da Silva C."/>
            <person name="Jaillon O."/>
            <person name="Porcel B.M."/>
            <person name="Couloux A."/>
            <person name="Aury J.-M."/>
            <person name="Segurens B."/>
            <person name="Poulain J."/>
            <person name="Anthouard V."/>
            <person name="Grossetete S."/>
            <person name="Khalili H."/>
            <person name="Coppin E."/>
            <person name="Dequard-Chablat M."/>
            <person name="Picard M."/>
            <person name="Contamine V."/>
            <person name="Arnaise S."/>
            <person name="Bourdais A."/>
            <person name="Berteaux-Lecellier V."/>
            <person name="Gautheret D."/>
            <person name="de Vries R.P."/>
            <person name="Battaglia E."/>
            <person name="Coutinho P.M."/>
            <person name="Danchin E.G.J."/>
            <person name="Henrissat B."/>
            <person name="El Khoury R."/>
            <person name="Sainsard-Chanet A."/>
            <person name="Boivin A."/>
            <person name="Pinan-Lucarre B."/>
            <person name="Sellem C.H."/>
            <person name="Debuchy R."/>
            <person name="Wincker P."/>
            <person name="Weissenbach J."/>
            <person name="Silar P."/>
        </authorList>
    </citation>
    <scope>NUCLEOTIDE SEQUENCE [LARGE SCALE GENOMIC DNA]</scope>
    <source>
        <strain evidence="4">S / ATCC MYA-4624 / DSM 980 / FGSC 10383</strain>
        <strain evidence="2">S mat+</strain>
    </source>
</reference>
<evidence type="ECO:0000313" key="4">
    <source>
        <dbReference type="Proteomes" id="UP000001197"/>
    </source>
</evidence>